<organism evidence="2 3">
    <name type="scientific">Geranomyces variabilis</name>
    <dbReference type="NCBI Taxonomy" id="109894"/>
    <lineage>
        <taxon>Eukaryota</taxon>
        <taxon>Fungi</taxon>
        <taxon>Fungi incertae sedis</taxon>
        <taxon>Chytridiomycota</taxon>
        <taxon>Chytridiomycota incertae sedis</taxon>
        <taxon>Chytridiomycetes</taxon>
        <taxon>Spizellomycetales</taxon>
        <taxon>Powellomycetaceae</taxon>
        <taxon>Geranomyces</taxon>
    </lineage>
</organism>
<evidence type="ECO:0000313" key="3">
    <source>
        <dbReference type="Proteomes" id="UP001212152"/>
    </source>
</evidence>
<feature type="chain" id="PRO_5041991001" evidence="1">
    <location>
        <begin position="30"/>
        <end position="318"/>
    </location>
</feature>
<accession>A0AAD5TF54</accession>
<reference evidence="2" key="1">
    <citation type="submission" date="2020-05" db="EMBL/GenBank/DDBJ databases">
        <title>Phylogenomic resolution of chytrid fungi.</title>
        <authorList>
            <person name="Stajich J.E."/>
            <person name="Amses K."/>
            <person name="Simmons R."/>
            <person name="Seto K."/>
            <person name="Myers J."/>
            <person name="Bonds A."/>
            <person name="Quandt C.A."/>
            <person name="Barry K."/>
            <person name="Liu P."/>
            <person name="Grigoriev I."/>
            <person name="Longcore J.E."/>
            <person name="James T.Y."/>
        </authorList>
    </citation>
    <scope>NUCLEOTIDE SEQUENCE</scope>
    <source>
        <strain evidence="2">JEL0379</strain>
    </source>
</reference>
<feature type="signal peptide" evidence="1">
    <location>
        <begin position="1"/>
        <end position="29"/>
    </location>
</feature>
<keyword evidence="3" id="KW-1185">Reference proteome</keyword>
<protein>
    <submittedName>
        <fullName evidence="2">Uncharacterized protein</fullName>
    </submittedName>
</protein>
<dbReference type="Proteomes" id="UP001212152">
    <property type="component" value="Unassembled WGS sequence"/>
</dbReference>
<gene>
    <name evidence="2" type="ORF">HDU87_007332</name>
</gene>
<evidence type="ECO:0000256" key="1">
    <source>
        <dbReference type="SAM" id="SignalP"/>
    </source>
</evidence>
<dbReference type="EMBL" id="JADGJQ010000069">
    <property type="protein sequence ID" value="KAJ3173829.1"/>
    <property type="molecule type" value="Genomic_DNA"/>
</dbReference>
<proteinExistence type="predicted"/>
<sequence length="318" mass="36372">MTDQRSVEAFLPLDIVLLVIDHLVAGTNAVALPPSHPTTRTLLALTRCSRAVNPTATKHLYRRCLFIDSAWRLSVLNDTLAPVEERQDNTRQHMTALYLAPFQNSINDPRVAYNVLKLFHHLRSVLTRLVVDMPLRSLYPEEDVFQVRHVLREGFEFLTLIEEFTSTRDELFISAVSKRDHPPFWTRWPRLRRLALYNADLDHDVWCGIAELSELEVFVATRPDGVDELSCDFVKSLPRRPRRVLFVDVPFTWVDRWEGLLTNIAGPYPDMLVCWVEAPLDMDAEDVIGDCQEWTRDRALSGAIWAGGTPVPTADAQS</sequence>
<comment type="caution">
    <text evidence="2">The sequence shown here is derived from an EMBL/GenBank/DDBJ whole genome shotgun (WGS) entry which is preliminary data.</text>
</comment>
<keyword evidence="1" id="KW-0732">Signal</keyword>
<name>A0AAD5TF54_9FUNG</name>
<dbReference type="AlphaFoldDB" id="A0AAD5TF54"/>
<evidence type="ECO:0000313" key="2">
    <source>
        <dbReference type="EMBL" id="KAJ3173829.1"/>
    </source>
</evidence>